<comment type="function">
    <text evidence="10">Stabilizing subunit of the glycosylphosphatidylinositol-mannosyltransferase I complex which catalyzes the transfer of the first mannose, via an alpha-1,4 bond from a dolichol-phosphate-mannose (Dol-P-Man) to the glucosaminyl acyl phosphatidylinositol (GlcN-(acyl)PI) intermediate to generate alpha-D-Man-(1-&gt;4)-alpha-D-GlcN-(1-&gt;6)-(1-radyl,2-acyl-sn-glycero-3-phospho)-2-acyl-inositol and participates in the sixth step of the glycosylphosphatidylinositol-anchor biosynthesis. Probably acts by stabilizing the mannosyltransferase PIGM.</text>
</comment>
<feature type="chain" id="PRO_5044967801" description="Phosphatidylinositol-glycan biosynthesis class X protein" evidence="10">
    <location>
        <begin position="24"/>
        <end position="248"/>
    </location>
</feature>
<accession>A0ABM0ZUH9</accession>
<evidence type="ECO:0000313" key="11">
    <source>
        <dbReference type="Proteomes" id="UP000694888"/>
    </source>
</evidence>
<evidence type="ECO:0000256" key="1">
    <source>
        <dbReference type="ARBA" id="ARBA00004389"/>
    </source>
</evidence>
<dbReference type="PANTHER" id="PTHR28650:SF1">
    <property type="entry name" value="PHOSPHATIDYLINOSITOL-GLYCAN BIOSYNTHESIS CLASS X PROTEIN"/>
    <property type="match status" value="1"/>
</dbReference>
<reference evidence="12" key="1">
    <citation type="submission" date="2025-08" db="UniProtKB">
        <authorList>
            <consortium name="RefSeq"/>
        </authorList>
    </citation>
    <scope>IDENTIFICATION</scope>
</reference>
<keyword evidence="11" id="KW-1185">Reference proteome</keyword>
<feature type="transmembrane region" description="Helical" evidence="10">
    <location>
        <begin position="218"/>
        <end position="240"/>
    </location>
</feature>
<evidence type="ECO:0000256" key="4">
    <source>
        <dbReference type="ARBA" id="ARBA00022502"/>
    </source>
</evidence>
<dbReference type="GeneID" id="101854851"/>
<evidence type="ECO:0000256" key="10">
    <source>
        <dbReference type="RuleBase" id="RU366056"/>
    </source>
</evidence>
<evidence type="ECO:0000256" key="8">
    <source>
        <dbReference type="ARBA" id="ARBA00023136"/>
    </source>
</evidence>
<organism evidence="11 12">
    <name type="scientific">Aplysia californica</name>
    <name type="common">California sea hare</name>
    <dbReference type="NCBI Taxonomy" id="6500"/>
    <lineage>
        <taxon>Eukaryota</taxon>
        <taxon>Metazoa</taxon>
        <taxon>Spiralia</taxon>
        <taxon>Lophotrochozoa</taxon>
        <taxon>Mollusca</taxon>
        <taxon>Gastropoda</taxon>
        <taxon>Heterobranchia</taxon>
        <taxon>Euthyneura</taxon>
        <taxon>Tectipleura</taxon>
        <taxon>Aplysiida</taxon>
        <taxon>Aplysioidea</taxon>
        <taxon>Aplysiidae</taxon>
        <taxon>Aplysia</taxon>
    </lineage>
</organism>
<dbReference type="Pfam" id="PF08320">
    <property type="entry name" value="PIG-X"/>
    <property type="match status" value="1"/>
</dbReference>
<keyword evidence="5 10" id="KW-0812">Transmembrane</keyword>
<keyword evidence="4 10" id="KW-0337">GPI-anchor biosynthesis</keyword>
<gene>
    <name evidence="12" type="primary">LOC101854851</name>
</gene>
<sequence>MFEIGRYVAIWTFMLLSALGSSSEVYLNRDGVTLSRQLVGSGFHREIKTTVTVSNGTRRALTDGKCRLLLLETLSPGVYADPFQLKSLEPFGGPKVAFSAEVDLEATADQSKPLEINIFIDIYSTDEKTPNEWTIGLPVHGRYHRPSLHKGASSVEVIILNPVLYSSCSFPGSSNPVLLAPCDASNNSKCKWNPILYQRKSPYLKMKIPIGREKDKALVIWITIVFSVTVPAILISKLLCPKVKNKET</sequence>
<evidence type="ECO:0000256" key="9">
    <source>
        <dbReference type="ARBA" id="ARBA00023180"/>
    </source>
</evidence>
<evidence type="ECO:0000256" key="6">
    <source>
        <dbReference type="ARBA" id="ARBA00022824"/>
    </source>
</evidence>
<evidence type="ECO:0000256" key="7">
    <source>
        <dbReference type="ARBA" id="ARBA00022989"/>
    </source>
</evidence>
<dbReference type="Proteomes" id="UP000694888">
    <property type="component" value="Unplaced"/>
</dbReference>
<comment type="pathway">
    <text evidence="2 10">Glycolipid biosynthesis; glycosylphosphatidylinositol-anchor biosynthesis.</text>
</comment>
<dbReference type="InterPro" id="IPR013233">
    <property type="entry name" value="PIG-X/PBN1"/>
</dbReference>
<proteinExistence type="inferred from homology"/>
<evidence type="ECO:0000256" key="2">
    <source>
        <dbReference type="ARBA" id="ARBA00004687"/>
    </source>
</evidence>
<feature type="signal peptide" evidence="10">
    <location>
        <begin position="1"/>
        <end position="23"/>
    </location>
</feature>
<dbReference type="RefSeq" id="XP_012934728.1">
    <property type="nucleotide sequence ID" value="XM_013079274.2"/>
</dbReference>
<evidence type="ECO:0000256" key="5">
    <source>
        <dbReference type="ARBA" id="ARBA00022692"/>
    </source>
</evidence>
<comment type="similarity">
    <text evidence="3 10">Belongs to the PIGX family.</text>
</comment>
<evidence type="ECO:0000256" key="3">
    <source>
        <dbReference type="ARBA" id="ARBA00010345"/>
    </source>
</evidence>
<evidence type="ECO:0000313" key="12">
    <source>
        <dbReference type="RefSeq" id="XP_012934728.1"/>
    </source>
</evidence>
<dbReference type="PANTHER" id="PTHR28650">
    <property type="entry name" value="PHOSPHATIDYLINOSITOL-GLYCAN BIOSYNTHESIS CLASS X PROTEIN"/>
    <property type="match status" value="1"/>
</dbReference>
<comment type="subcellular location">
    <subcellularLocation>
        <location evidence="1 10">Endoplasmic reticulum membrane</location>
        <topology evidence="1 10">Single-pass membrane protein</topology>
    </subcellularLocation>
</comment>
<keyword evidence="8 10" id="KW-0472">Membrane</keyword>
<dbReference type="InterPro" id="IPR040039">
    <property type="entry name" value="PIGX"/>
</dbReference>
<keyword evidence="10" id="KW-0732">Signal</keyword>
<dbReference type="SMART" id="SM00780">
    <property type="entry name" value="PIG-X"/>
    <property type="match status" value="1"/>
</dbReference>
<keyword evidence="6 10" id="KW-0256">Endoplasmic reticulum</keyword>
<name>A0ABM0ZUH9_APLCA</name>
<keyword evidence="9" id="KW-0325">Glycoprotein</keyword>
<protein>
    <recommendedName>
        <fullName evidence="10">Phosphatidylinositol-glycan biosynthesis class X protein</fullName>
    </recommendedName>
</protein>
<keyword evidence="7 10" id="KW-1133">Transmembrane helix</keyword>